<protein>
    <submittedName>
        <fullName evidence="1">Uncharacterized protein</fullName>
    </submittedName>
</protein>
<organism evidence="1">
    <name type="scientific">Arundo donax</name>
    <name type="common">Giant reed</name>
    <name type="synonym">Donax arundinaceus</name>
    <dbReference type="NCBI Taxonomy" id="35708"/>
    <lineage>
        <taxon>Eukaryota</taxon>
        <taxon>Viridiplantae</taxon>
        <taxon>Streptophyta</taxon>
        <taxon>Embryophyta</taxon>
        <taxon>Tracheophyta</taxon>
        <taxon>Spermatophyta</taxon>
        <taxon>Magnoliopsida</taxon>
        <taxon>Liliopsida</taxon>
        <taxon>Poales</taxon>
        <taxon>Poaceae</taxon>
        <taxon>PACMAD clade</taxon>
        <taxon>Arundinoideae</taxon>
        <taxon>Arundineae</taxon>
        <taxon>Arundo</taxon>
    </lineage>
</organism>
<proteinExistence type="predicted"/>
<dbReference type="EMBL" id="GBRH01272010">
    <property type="protein sequence ID" value="JAD25885.1"/>
    <property type="molecule type" value="Transcribed_RNA"/>
</dbReference>
<sequence>MLSALFTQQVDWLSSVVRPYDLQKSREELIKGDACVWLRSASSRISRN</sequence>
<evidence type="ECO:0000313" key="1">
    <source>
        <dbReference type="EMBL" id="JAD25885.1"/>
    </source>
</evidence>
<name>A0A0A8YKK4_ARUDO</name>
<dbReference type="AlphaFoldDB" id="A0A0A8YKK4"/>
<reference evidence="1" key="1">
    <citation type="submission" date="2014-09" db="EMBL/GenBank/DDBJ databases">
        <authorList>
            <person name="Magalhaes I.L.F."/>
            <person name="Oliveira U."/>
            <person name="Santos F.R."/>
            <person name="Vidigal T.H.D.A."/>
            <person name="Brescovit A.D."/>
            <person name="Santos A.J."/>
        </authorList>
    </citation>
    <scope>NUCLEOTIDE SEQUENCE</scope>
    <source>
        <tissue evidence="1">Shoot tissue taken approximately 20 cm above the soil surface</tissue>
    </source>
</reference>
<accession>A0A0A8YKK4</accession>
<reference evidence="1" key="2">
    <citation type="journal article" date="2015" name="Data Brief">
        <title>Shoot transcriptome of the giant reed, Arundo donax.</title>
        <authorList>
            <person name="Barrero R.A."/>
            <person name="Guerrero F.D."/>
            <person name="Moolhuijzen P."/>
            <person name="Goolsby J.A."/>
            <person name="Tidwell J."/>
            <person name="Bellgard S.E."/>
            <person name="Bellgard M.I."/>
        </authorList>
    </citation>
    <scope>NUCLEOTIDE SEQUENCE</scope>
    <source>
        <tissue evidence="1">Shoot tissue taken approximately 20 cm above the soil surface</tissue>
    </source>
</reference>